<proteinExistence type="predicted"/>
<evidence type="ECO:0000313" key="1">
    <source>
        <dbReference type="EMBL" id="PSK81832.1"/>
    </source>
</evidence>
<dbReference type="AlphaFoldDB" id="A0A1X6Z5M8"/>
<reference evidence="1 4" key="2">
    <citation type="submission" date="2018-03" db="EMBL/GenBank/DDBJ databases">
        <title>Genomic Encyclopedia of Archaeal and Bacterial Type Strains, Phase II (KMG-II): from individual species to whole genera.</title>
        <authorList>
            <person name="Goeker M."/>
        </authorList>
    </citation>
    <scope>NUCLEOTIDE SEQUENCE [LARGE SCALE GENOMIC DNA]</scope>
    <source>
        <strain evidence="1 4">DSM 29956</strain>
    </source>
</reference>
<sequence length="46" mass="4763">MLGRGCSFDFEGEERGGTDRAAIRSVLLDSTGSGLGPARHRSVVAA</sequence>
<organism evidence="2 3">
    <name type="scientific">Limimaricola soesokkakensis</name>
    <dbReference type="NCBI Taxonomy" id="1343159"/>
    <lineage>
        <taxon>Bacteria</taxon>
        <taxon>Pseudomonadati</taxon>
        <taxon>Pseudomonadota</taxon>
        <taxon>Alphaproteobacteria</taxon>
        <taxon>Rhodobacterales</taxon>
        <taxon>Paracoccaceae</taxon>
        <taxon>Limimaricola</taxon>
    </lineage>
</organism>
<name>A0A1X6Z5M8_9RHOB</name>
<dbReference type="EMBL" id="FWFY01000004">
    <property type="protein sequence ID" value="SLN39491.1"/>
    <property type="molecule type" value="Genomic_DNA"/>
</dbReference>
<evidence type="ECO:0000313" key="2">
    <source>
        <dbReference type="EMBL" id="SLN39491.1"/>
    </source>
</evidence>
<protein>
    <submittedName>
        <fullName evidence="2">Uncharacterized protein</fullName>
    </submittedName>
</protein>
<evidence type="ECO:0000313" key="3">
    <source>
        <dbReference type="Proteomes" id="UP000193495"/>
    </source>
</evidence>
<dbReference type="EMBL" id="PYGB01000014">
    <property type="protein sequence ID" value="PSK81832.1"/>
    <property type="molecule type" value="Genomic_DNA"/>
</dbReference>
<accession>A0A1X6Z5M8</accession>
<gene>
    <name evidence="1" type="ORF">CLV79_11450</name>
    <name evidence="2" type="ORF">LOS8367_01594</name>
</gene>
<reference evidence="2 3" key="1">
    <citation type="submission" date="2017-03" db="EMBL/GenBank/DDBJ databases">
        <authorList>
            <person name="Afonso C.L."/>
            <person name="Miller P.J."/>
            <person name="Scott M.A."/>
            <person name="Spackman E."/>
            <person name="Goraichik I."/>
            <person name="Dimitrov K.M."/>
            <person name="Suarez D.L."/>
            <person name="Swayne D.E."/>
        </authorList>
    </citation>
    <scope>NUCLEOTIDE SEQUENCE [LARGE SCALE GENOMIC DNA]</scope>
    <source>
        <strain evidence="2 3">CECT 8367</strain>
    </source>
</reference>
<dbReference type="Proteomes" id="UP000193495">
    <property type="component" value="Unassembled WGS sequence"/>
</dbReference>
<dbReference type="Proteomes" id="UP000240624">
    <property type="component" value="Unassembled WGS sequence"/>
</dbReference>
<keyword evidence="4" id="KW-1185">Reference proteome</keyword>
<evidence type="ECO:0000313" key="4">
    <source>
        <dbReference type="Proteomes" id="UP000240624"/>
    </source>
</evidence>